<dbReference type="SUPFAM" id="SSF48403">
    <property type="entry name" value="Ankyrin repeat"/>
    <property type="match status" value="1"/>
</dbReference>
<feature type="region of interest" description="Disordered" evidence="4">
    <location>
        <begin position="27"/>
        <end position="46"/>
    </location>
</feature>
<dbReference type="InterPro" id="IPR036770">
    <property type="entry name" value="Ankyrin_rpt-contain_sf"/>
</dbReference>
<evidence type="ECO:0000256" key="3">
    <source>
        <dbReference type="PROSITE-ProRule" id="PRU00023"/>
    </source>
</evidence>
<evidence type="ECO:0000256" key="4">
    <source>
        <dbReference type="SAM" id="MobiDB-lite"/>
    </source>
</evidence>
<evidence type="ECO:0000313" key="6">
    <source>
        <dbReference type="RefSeq" id="XP_014675104.1"/>
    </source>
</evidence>
<gene>
    <name evidence="6" type="primary">LOC106815190</name>
</gene>
<dbReference type="PROSITE" id="PS50297">
    <property type="entry name" value="ANK_REP_REGION"/>
    <property type="match status" value="2"/>
</dbReference>
<evidence type="ECO:0000313" key="5">
    <source>
        <dbReference type="Proteomes" id="UP000695022"/>
    </source>
</evidence>
<evidence type="ECO:0000256" key="2">
    <source>
        <dbReference type="ARBA" id="ARBA00023043"/>
    </source>
</evidence>
<feature type="repeat" description="ANK" evidence="3">
    <location>
        <begin position="183"/>
        <end position="215"/>
    </location>
</feature>
<dbReference type="GeneID" id="106815190"/>
<reference evidence="6" key="1">
    <citation type="submission" date="2025-08" db="UniProtKB">
        <authorList>
            <consortium name="RefSeq"/>
        </authorList>
    </citation>
    <scope>IDENTIFICATION</scope>
</reference>
<feature type="repeat" description="ANK" evidence="3">
    <location>
        <begin position="150"/>
        <end position="182"/>
    </location>
</feature>
<proteinExistence type="predicted"/>
<keyword evidence="2 3" id="KW-0040">ANK repeat</keyword>
<keyword evidence="1" id="KW-0677">Repeat</keyword>
<protein>
    <submittedName>
        <fullName evidence="6">Ankyrin repeat domain-containing protein 49-like</fullName>
    </submittedName>
</protein>
<sequence>MEAEGDAACGGQSALDARSQVDDIYDNNDGAACGGQSTHCLPRGVRSQFDSNDDDYGAVNDDMTHGVPRGTPYGFHSDDEDDDYVTNDDDLMHVIPRGAASGFDSSSDDDDAGADDAASRLLRAAEAGDLAAIEATLAADPSLVNACDADGYTPLHRACYAGRPRCVRALLARGADPAAETRDGWRPLHSACRWNSYECASALLRGGADVNARTHGRVTALHLAASHPGARETLELLLLERYVEPWPVNAAGDTPYDVARRAGPHAHLFEAVEDCATCLYEKEPR</sequence>
<dbReference type="Pfam" id="PF12796">
    <property type="entry name" value="Ank_2"/>
    <property type="match status" value="1"/>
</dbReference>
<organism evidence="5 6">
    <name type="scientific">Priapulus caudatus</name>
    <name type="common">Priapulid worm</name>
    <dbReference type="NCBI Taxonomy" id="37621"/>
    <lineage>
        <taxon>Eukaryota</taxon>
        <taxon>Metazoa</taxon>
        <taxon>Ecdysozoa</taxon>
        <taxon>Scalidophora</taxon>
        <taxon>Priapulida</taxon>
        <taxon>Priapulimorpha</taxon>
        <taxon>Priapulimorphida</taxon>
        <taxon>Priapulidae</taxon>
        <taxon>Priapulus</taxon>
    </lineage>
</organism>
<dbReference type="PROSITE" id="PS50088">
    <property type="entry name" value="ANK_REPEAT"/>
    <property type="match status" value="2"/>
</dbReference>
<dbReference type="Proteomes" id="UP000695022">
    <property type="component" value="Unplaced"/>
</dbReference>
<dbReference type="Gene3D" id="1.25.40.20">
    <property type="entry name" value="Ankyrin repeat-containing domain"/>
    <property type="match status" value="1"/>
</dbReference>
<dbReference type="RefSeq" id="XP_014675104.1">
    <property type="nucleotide sequence ID" value="XM_014819618.1"/>
</dbReference>
<dbReference type="InterPro" id="IPR002110">
    <property type="entry name" value="Ankyrin_rpt"/>
</dbReference>
<evidence type="ECO:0000256" key="1">
    <source>
        <dbReference type="ARBA" id="ARBA00022737"/>
    </source>
</evidence>
<dbReference type="SMART" id="SM00248">
    <property type="entry name" value="ANK"/>
    <property type="match status" value="3"/>
</dbReference>
<dbReference type="PANTHER" id="PTHR24126:SF14">
    <property type="entry name" value="ANK_REP_REGION DOMAIN-CONTAINING PROTEIN"/>
    <property type="match status" value="1"/>
</dbReference>
<name>A0ABM1ESD3_PRICU</name>
<keyword evidence="5" id="KW-1185">Reference proteome</keyword>
<dbReference type="PANTHER" id="PTHR24126">
    <property type="entry name" value="ANKYRIN REPEAT, PH AND SEC7 DOMAIN CONTAINING PROTEIN SECG-RELATED"/>
    <property type="match status" value="1"/>
</dbReference>
<feature type="region of interest" description="Disordered" evidence="4">
    <location>
        <begin position="1"/>
        <end position="22"/>
    </location>
</feature>
<accession>A0ABM1ESD3</accession>